<reference evidence="1" key="1">
    <citation type="submission" date="2023-06" db="EMBL/GenBank/DDBJ databases">
        <authorList>
            <consortium name="Lawrence Berkeley National Laboratory"/>
            <person name="Ahrendt S."/>
            <person name="Sahu N."/>
            <person name="Indic B."/>
            <person name="Wong-Bajracharya J."/>
            <person name="Merenyi Z."/>
            <person name="Ke H.-M."/>
            <person name="Monk M."/>
            <person name="Kocsube S."/>
            <person name="Drula E."/>
            <person name="Lipzen A."/>
            <person name="Balint B."/>
            <person name="Henrissat B."/>
            <person name="Andreopoulos B."/>
            <person name="Martin F.M."/>
            <person name="Harder C.B."/>
            <person name="Rigling D."/>
            <person name="Ford K.L."/>
            <person name="Foster G.D."/>
            <person name="Pangilinan J."/>
            <person name="Papanicolaou A."/>
            <person name="Barry K."/>
            <person name="LaButti K."/>
            <person name="Viragh M."/>
            <person name="Koriabine M."/>
            <person name="Yan M."/>
            <person name="Riley R."/>
            <person name="Champramary S."/>
            <person name="Plett K.L."/>
            <person name="Tsai I.J."/>
            <person name="Slot J."/>
            <person name="Sipos G."/>
            <person name="Plett J."/>
            <person name="Nagy L.G."/>
            <person name="Grigoriev I.V."/>
        </authorList>
    </citation>
    <scope>NUCLEOTIDE SEQUENCE</scope>
    <source>
        <strain evidence="1">FPL87.14</strain>
    </source>
</reference>
<dbReference type="EMBL" id="JAUEPT010000216">
    <property type="protein sequence ID" value="KAK0429709.1"/>
    <property type="molecule type" value="Genomic_DNA"/>
</dbReference>
<evidence type="ECO:0000313" key="2">
    <source>
        <dbReference type="Proteomes" id="UP001175226"/>
    </source>
</evidence>
<evidence type="ECO:0000313" key="1">
    <source>
        <dbReference type="EMBL" id="KAK0429709.1"/>
    </source>
</evidence>
<dbReference type="Proteomes" id="UP001175226">
    <property type="component" value="Unassembled WGS sequence"/>
</dbReference>
<proteinExistence type="predicted"/>
<name>A0AA39MDH1_9AGAR</name>
<sequence length="168" mass="18791">MAAFQSDHHRLHLFNYCKYIAGHYFSEAFGWKNFSGNGHILTLIEALEGREVAPEASLIIVDRVGGWKSKFRLLKNAKFSLTLGGPRDAGFAKDWEITISQINSTIACIGGAGGERTRSCIQKENDCIQLQFSTPIFEPLSPDAMVMDKVIQTWQVDSEHQSNLDTLK</sequence>
<organism evidence="1 2">
    <name type="scientific">Armillaria borealis</name>
    <dbReference type="NCBI Taxonomy" id="47425"/>
    <lineage>
        <taxon>Eukaryota</taxon>
        <taxon>Fungi</taxon>
        <taxon>Dikarya</taxon>
        <taxon>Basidiomycota</taxon>
        <taxon>Agaricomycotina</taxon>
        <taxon>Agaricomycetes</taxon>
        <taxon>Agaricomycetidae</taxon>
        <taxon>Agaricales</taxon>
        <taxon>Marasmiineae</taxon>
        <taxon>Physalacriaceae</taxon>
        <taxon>Armillaria</taxon>
    </lineage>
</organism>
<comment type="caution">
    <text evidence="1">The sequence shown here is derived from an EMBL/GenBank/DDBJ whole genome shotgun (WGS) entry which is preliminary data.</text>
</comment>
<gene>
    <name evidence="1" type="ORF">EV421DRAFT_1745174</name>
</gene>
<keyword evidence="2" id="KW-1185">Reference proteome</keyword>
<accession>A0AA39MDH1</accession>
<protein>
    <submittedName>
        <fullName evidence="1">Uncharacterized protein</fullName>
    </submittedName>
</protein>
<dbReference type="AlphaFoldDB" id="A0AA39MDH1"/>